<dbReference type="Pfam" id="PF25335">
    <property type="entry name" value="GRDP_C"/>
    <property type="match status" value="1"/>
</dbReference>
<dbReference type="Pfam" id="PF07173">
    <property type="entry name" value="GRDP-like"/>
    <property type="match status" value="1"/>
</dbReference>
<feature type="domain" description="GRDP C2" evidence="1">
    <location>
        <begin position="325"/>
        <end position="457"/>
    </location>
</feature>
<protein>
    <recommendedName>
        <fullName evidence="5">Glycine-rich domain-containing protein 1</fullName>
    </recommendedName>
</protein>
<organism evidence="3 4">
    <name type="scientific">Morus notabilis</name>
    <dbReference type="NCBI Taxonomy" id="981085"/>
    <lineage>
        <taxon>Eukaryota</taxon>
        <taxon>Viridiplantae</taxon>
        <taxon>Streptophyta</taxon>
        <taxon>Embryophyta</taxon>
        <taxon>Tracheophyta</taxon>
        <taxon>Spermatophyta</taxon>
        <taxon>Magnoliopsida</taxon>
        <taxon>eudicotyledons</taxon>
        <taxon>Gunneridae</taxon>
        <taxon>Pentapetalae</taxon>
        <taxon>rosids</taxon>
        <taxon>fabids</taxon>
        <taxon>Rosales</taxon>
        <taxon>Moraceae</taxon>
        <taxon>Moreae</taxon>
        <taxon>Morus</taxon>
    </lineage>
</organism>
<reference evidence="4" key="1">
    <citation type="submission" date="2013-01" db="EMBL/GenBank/DDBJ databases">
        <title>Draft Genome Sequence of a Mulberry Tree, Morus notabilis C.K. Schneid.</title>
        <authorList>
            <person name="He N."/>
            <person name="Zhao S."/>
        </authorList>
    </citation>
    <scope>NUCLEOTIDE SEQUENCE</scope>
</reference>
<dbReference type="PANTHER" id="PTHR34365:SF7">
    <property type="entry name" value="GLYCINE-RICH DOMAIN-CONTAINING PROTEIN 1"/>
    <property type="match status" value="1"/>
</dbReference>
<evidence type="ECO:0000313" key="4">
    <source>
        <dbReference type="Proteomes" id="UP000030645"/>
    </source>
</evidence>
<evidence type="ECO:0000313" key="3">
    <source>
        <dbReference type="EMBL" id="EXC03907.1"/>
    </source>
</evidence>
<proteinExistence type="predicted"/>
<dbReference type="InterPro" id="IPR057458">
    <property type="entry name" value="GRDP_C2"/>
</dbReference>
<feature type="domain" description="GRPD C-terminal" evidence="2">
    <location>
        <begin position="476"/>
        <end position="609"/>
    </location>
</feature>
<accession>W9RQG9</accession>
<dbReference type="InterPro" id="IPR057518">
    <property type="entry name" value="GRDP_C"/>
</dbReference>
<dbReference type="Pfam" id="PF25334">
    <property type="entry name" value="C2_GRDP"/>
    <property type="match status" value="1"/>
</dbReference>
<name>W9RQG9_9ROSA</name>
<evidence type="ECO:0000259" key="1">
    <source>
        <dbReference type="Pfam" id="PF25334"/>
    </source>
</evidence>
<dbReference type="AlphaFoldDB" id="W9RQG9"/>
<dbReference type="EMBL" id="KE345419">
    <property type="protein sequence ID" value="EXC03907.1"/>
    <property type="molecule type" value="Genomic_DNA"/>
</dbReference>
<dbReference type="STRING" id="981085.W9RQG9"/>
<gene>
    <name evidence="3" type="ORF">L484_016112</name>
</gene>
<evidence type="ECO:0008006" key="5">
    <source>
        <dbReference type="Google" id="ProtNLM"/>
    </source>
</evidence>
<keyword evidence="4" id="KW-1185">Reference proteome</keyword>
<dbReference type="Proteomes" id="UP000030645">
    <property type="component" value="Unassembled WGS sequence"/>
</dbReference>
<evidence type="ECO:0000259" key="2">
    <source>
        <dbReference type="Pfam" id="PF25335"/>
    </source>
</evidence>
<sequence length="999" mass="103815">MEMQQKLEWIEAQKIGVSVDLVAAAKRQLKFLAAVDRNRNLYEGPVLDRAIYRYNACWLPLLAKHTETPVCEGPLVVPLDCEWIWHCHRLNPVRYKSDCEELYGKILDNSNVVSSLEDTCKKETEEIWKSLYPEEPYTLDFNRALSEDAAEKTCVLEKCTKYDLVSAVKRQSPFSYQVSRPHMSNDCFLKGAVARYKGYLHLIRRNKEKSLNRFCVPTYDIDLIWHTHQLHPVSYCKDLRKLVGKILEHDDTDSNRTKGMKLDNGFSGTTKQWEETFGTRYWRAGAMYRGSTPTPITNTPFSSNMIKKEIAASNEYQKMIELPEAKSVEVVLEFVEVRNLPEEHKGNLFVSFSKTQPDVLFDAPRRLTILSESKEKQVASFECEPTGELLFELVSHSPSTSPLTRASKTLGTTALSLQDLLVPVPNLSVEKWLDLVPSSENVNLKPIRLRVAISCTIPVPRQRVLHMVRAKNRMDVIDETGAKLIHLRLRNSEKAKARESHGLKKEVIGTMKSGETRTLTETVGTGWSLMNSHWSLHPSKNSGGENHICELVGHKMVKFYPGRKLDYEPEGCEKHRNEQHVVTAVEFSAEDPYGKAVALLNLKSGFVKVKEEWMLVPSLISFMIFSDVVKEQYAGFVGNANSLEETKTVGGSGCGSGCGNKVNGGGCGSGCGSKVNSGGGGCGNKVNSAGCGSGCGNKVNSGGGGCGSGCGNKVNSAGCGNKVNTEGSGCGSGCGNKVTTGSSGCGNKVNADGSGCGSGCGNKVSAGGSGCGSGCGNKVSDGGSGCENMVSADGSGCGSGCGNKVSDGGSGCGSGCGSKVTAGGSGCGTKVSDGGSGCGSKVSAGGSGCGSGCGNKVSAGGSGCGSGCGTKVSAGGSGCGSGCGTKVTAGGSGCGSGCGNKVSAGGSGCGSKVSAGGSGCGSGCGNKVSASGSGCGSGCGNKVSASGSGCGSGCGNKVSAGGSGCGSDCGAKFAQSDTPCADGNSMIMTSLDVNEAIAA</sequence>
<dbReference type="InterPro" id="IPR009836">
    <property type="entry name" value="GRDP-like"/>
</dbReference>
<dbReference type="PANTHER" id="PTHR34365">
    <property type="entry name" value="ENOLASE (DUF1399)"/>
    <property type="match status" value="1"/>
</dbReference>
<dbReference type="eggNOG" id="ENOG502QRQZ">
    <property type="taxonomic scope" value="Eukaryota"/>
</dbReference>